<keyword evidence="1" id="KW-0472">Membrane</keyword>
<keyword evidence="1" id="KW-0812">Transmembrane</keyword>
<evidence type="ECO:0000256" key="1">
    <source>
        <dbReference type="SAM" id="Phobius"/>
    </source>
</evidence>
<organism evidence="2 3">
    <name type="scientific">Pendulispora brunnea</name>
    <dbReference type="NCBI Taxonomy" id="2905690"/>
    <lineage>
        <taxon>Bacteria</taxon>
        <taxon>Pseudomonadati</taxon>
        <taxon>Myxococcota</taxon>
        <taxon>Myxococcia</taxon>
        <taxon>Myxococcales</taxon>
        <taxon>Sorangiineae</taxon>
        <taxon>Pendulisporaceae</taxon>
        <taxon>Pendulispora</taxon>
    </lineage>
</organism>
<dbReference type="Proteomes" id="UP001379533">
    <property type="component" value="Chromosome"/>
</dbReference>
<feature type="transmembrane region" description="Helical" evidence="1">
    <location>
        <begin position="102"/>
        <end position="123"/>
    </location>
</feature>
<dbReference type="EMBL" id="CP089982">
    <property type="protein sequence ID" value="WXA93255.1"/>
    <property type="molecule type" value="Genomic_DNA"/>
</dbReference>
<keyword evidence="1" id="KW-1133">Transmembrane helix</keyword>
<gene>
    <name evidence="2" type="ORF">LZC95_43235</name>
</gene>
<keyword evidence="3" id="KW-1185">Reference proteome</keyword>
<proteinExistence type="predicted"/>
<reference evidence="2 3" key="1">
    <citation type="submission" date="2021-12" db="EMBL/GenBank/DDBJ databases">
        <title>Discovery of the Pendulisporaceae a myxobacterial family with distinct sporulation behavior and unique specialized metabolism.</title>
        <authorList>
            <person name="Garcia R."/>
            <person name="Popoff A."/>
            <person name="Bader C.D."/>
            <person name="Loehr J."/>
            <person name="Walesch S."/>
            <person name="Walt C."/>
            <person name="Boldt J."/>
            <person name="Bunk B."/>
            <person name="Haeckl F.J.F.P.J."/>
            <person name="Gunesch A.P."/>
            <person name="Birkelbach J."/>
            <person name="Nuebel U."/>
            <person name="Pietschmann T."/>
            <person name="Bach T."/>
            <person name="Mueller R."/>
        </authorList>
    </citation>
    <scope>NUCLEOTIDE SEQUENCE [LARGE SCALE GENOMIC DNA]</scope>
    <source>
        <strain evidence="2 3">MSr12523</strain>
    </source>
</reference>
<sequence>MSRHINIDVVSRSIRSRRRFSNGEFRDAATARASTLIETSPRAAVLRNGVSSVRHGYEEQSKHRNRFVALFSVDPHAWLHGRHVTVVSEGARRRRHRRHLPWRKNSVTAGMGLLFIVAGVVLMTMPSRKPSVRTIM</sequence>
<name>A0ABZ2K3G4_9BACT</name>
<evidence type="ECO:0000313" key="2">
    <source>
        <dbReference type="EMBL" id="WXA93255.1"/>
    </source>
</evidence>
<dbReference type="RefSeq" id="WP_394843854.1">
    <property type="nucleotide sequence ID" value="NZ_CP089982.1"/>
</dbReference>
<protein>
    <submittedName>
        <fullName evidence="2">Uncharacterized protein</fullName>
    </submittedName>
</protein>
<evidence type="ECO:0000313" key="3">
    <source>
        <dbReference type="Proteomes" id="UP001379533"/>
    </source>
</evidence>
<accession>A0ABZ2K3G4</accession>